<dbReference type="RefSeq" id="WP_060778439.1">
    <property type="nucleotide sequence ID" value="NZ_CAJHLF010000005.1"/>
</dbReference>
<dbReference type="InterPro" id="IPR035926">
    <property type="entry name" value="NusB-like_sf"/>
</dbReference>
<feature type="domain" description="NusB/RsmB/TIM44" evidence="7">
    <location>
        <begin position="83"/>
        <end position="181"/>
    </location>
</feature>
<comment type="similarity">
    <text evidence="1 6">Belongs to the NusB family.</text>
</comment>
<organism evidence="9 10">
    <name type="scientific">Aerococcus urinae</name>
    <dbReference type="NCBI Taxonomy" id="1376"/>
    <lineage>
        <taxon>Bacteria</taxon>
        <taxon>Bacillati</taxon>
        <taxon>Bacillota</taxon>
        <taxon>Bacilli</taxon>
        <taxon>Lactobacillales</taxon>
        <taxon>Aerococcaceae</taxon>
        <taxon>Aerococcus</taxon>
    </lineage>
</organism>
<dbReference type="GO" id="GO:0031564">
    <property type="term" value="P:transcription antitermination"/>
    <property type="evidence" value="ECO:0007669"/>
    <property type="project" value="UniProtKB-KW"/>
</dbReference>
<keyword evidence="2 6" id="KW-0889">Transcription antitermination</keyword>
<dbReference type="KEGG" id="aun:AWM73_05500"/>
<dbReference type="PANTHER" id="PTHR11078:SF3">
    <property type="entry name" value="ANTITERMINATION NUSB DOMAIN-CONTAINING PROTEIN"/>
    <property type="match status" value="1"/>
</dbReference>
<dbReference type="Gene3D" id="1.10.940.10">
    <property type="entry name" value="NusB-like"/>
    <property type="match status" value="1"/>
</dbReference>
<evidence type="ECO:0000313" key="10">
    <source>
        <dbReference type="Proteomes" id="UP000594771"/>
    </source>
</evidence>
<gene>
    <name evidence="6 9" type="primary">nusB</name>
    <name evidence="9" type="ORF">I6G68_04540</name>
    <name evidence="8" type="ORF">ODY43_07130</name>
</gene>
<protein>
    <recommendedName>
        <fullName evidence="6">Transcription antitermination protein NusB</fullName>
    </recommendedName>
    <alternativeName>
        <fullName evidence="6">Antitermination factor NusB</fullName>
    </alternativeName>
</protein>
<dbReference type="AlphaFoldDB" id="A0A109RFW5"/>
<evidence type="ECO:0000256" key="5">
    <source>
        <dbReference type="ARBA" id="ARBA00023163"/>
    </source>
</evidence>
<keyword evidence="3 6" id="KW-0694">RNA-binding</keyword>
<dbReference type="PANTHER" id="PTHR11078">
    <property type="entry name" value="N UTILIZATION SUBSTANCE PROTEIN B-RELATED"/>
    <property type="match status" value="1"/>
</dbReference>
<keyword evidence="11" id="KW-1185">Reference proteome</keyword>
<evidence type="ECO:0000313" key="11">
    <source>
        <dbReference type="Proteomes" id="UP001069145"/>
    </source>
</evidence>
<reference evidence="8" key="2">
    <citation type="submission" date="2022-09" db="EMBL/GenBank/DDBJ databases">
        <title>Aerococcus urinae taxonomy study.</title>
        <authorList>
            <person name="Christensen J."/>
            <person name="Senneby E."/>
        </authorList>
    </citation>
    <scope>NUCLEOTIDE SEQUENCE</scope>
    <source>
        <strain evidence="8">NLD-066-U95</strain>
    </source>
</reference>
<evidence type="ECO:0000256" key="4">
    <source>
        <dbReference type="ARBA" id="ARBA00023015"/>
    </source>
</evidence>
<evidence type="ECO:0000256" key="6">
    <source>
        <dbReference type="HAMAP-Rule" id="MF_00073"/>
    </source>
</evidence>
<dbReference type="EMBL" id="JAOTML010000008">
    <property type="protein sequence ID" value="MCY3053758.1"/>
    <property type="molecule type" value="Genomic_DNA"/>
</dbReference>
<comment type="function">
    <text evidence="6">Involved in transcription antitermination. Required for transcription of ribosomal RNA (rRNA) genes. Binds specifically to the boxA antiterminator sequence of the ribosomal RNA (rrn) operons.</text>
</comment>
<dbReference type="HAMAP" id="MF_00073">
    <property type="entry name" value="NusB"/>
    <property type="match status" value="1"/>
</dbReference>
<sequence length="194" mass="21992">MNLGLSQIRELAVLTLYQEAMVPESTKEESFAYLLANLGDLEDQLSYEEIDQEQLDQLKNQGLPLEKSQGEMKTNKRFKQAPVSEDEELSLPSYYQELLDGIASHQESIDQAIEDHIQGKWSLNRLEAMNLAILRVGVYEILYGDHDRVPGVVAVDEAIHLARRYSDEASRRFINGVLSSILATAEDKQSEENH</sequence>
<dbReference type="InterPro" id="IPR006027">
    <property type="entry name" value="NusB_RsmB_TIM44"/>
</dbReference>
<dbReference type="GO" id="GO:0005829">
    <property type="term" value="C:cytosol"/>
    <property type="evidence" value="ECO:0007669"/>
    <property type="project" value="TreeGrafter"/>
</dbReference>
<evidence type="ECO:0000313" key="8">
    <source>
        <dbReference type="EMBL" id="MCY3053758.1"/>
    </source>
</evidence>
<evidence type="ECO:0000256" key="3">
    <source>
        <dbReference type="ARBA" id="ARBA00022884"/>
    </source>
</evidence>
<dbReference type="Pfam" id="PF01029">
    <property type="entry name" value="NusB"/>
    <property type="match status" value="1"/>
</dbReference>
<keyword evidence="4 6" id="KW-0805">Transcription regulation</keyword>
<dbReference type="InterPro" id="IPR011605">
    <property type="entry name" value="NusB_fam"/>
</dbReference>
<proteinExistence type="inferred from homology"/>
<dbReference type="GeneID" id="35767484"/>
<evidence type="ECO:0000256" key="2">
    <source>
        <dbReference type="ARBA" id="ARBA00022814"/>
    </source>
</evidence>
<dbReference type="SUPFAM" id="SSF48013">
    <property type="entry name" value="NusB-like"/>
    <property type="match status" value="1"/>
</dbReference>
<evidence type="ECO:0000256" key="1">
    <source>
        <dbReference type="ARBA" id="ARBA00005952"/>
    </source>
</evidence>
<dbReference type="EMBL" id="CP065662">
    <property type="protein sequence ID" value="QPS00682.1"/>
    <property type="molecule type" value="Genomic_DNA"/>
</dbReference>
<evidence type="ECO:0000259" key="7">
    <source>
        <dbReference type="Pfam" id="PF01029"/>
    </source>
</evidence>
<name>A0A109RFW5_9LACT</name>
<keyword evidence="5 6" id="KW-0804">Transcription</keyword>
<dbReference type="GO" id="GO:0006353">
    <property type="term" value="P:DNA-templated transcription termination"/>
    <property type="evidence" value="ECO:0007669"/>
    <property type="project" value="UniProtKB-UniRule"/>
</dbReference>
<reference evidence="9 10" key="1">
    <citation type="submission" date="2020-12" db="EMBL/GenBank/DDBJ databases">
        <title>FDA dAtabase for Regulatory Grade micrObial Sequences (FDA-ARGOS): Supporting development and validation of Infectious Disease Dx tests.</title>
        <authorList>
            <person name="Sproer C."/>
            <person name="Gronow S."/>
            <person name="Severitt S."/>
            <person name="Schroder I."/>
            <person name="Tallon L."/>
            <person name="Sadzewicz L."/>
            <person name="Zhao X."/>
            <person name="Boylan J."/>
            <person name="Ott S."/>
            <person name="Bowen H."/>
            <person name="Vavikolanu K."/>
            <person name="Mehta A."/>
            <person name="Aluvathingal J."/>
            <person name="Nadendla S."/>
            <person name="Lowell S."/>
            <person name="Myers T."/>
            <person name="Yan Y."/>
            <person name="Sichtig H."/>
        </authorList>
    </citation>
    <scope>NUCLEOTIDE SEQUENCE [LARGE SCALE GENOMIC DNA]</scope>
    <source>
        <strain evidence="9 10">FDAARGOS_911</strain>
    </source>
</reference>
<accession>A0A109RFW5</accession>
<evidence type="ECO:0000313" key="9">
    <source>
        <dbReference type="EMBL" id="QPS00682.1"/>
    </source>
</evidence>
<dbReference type="Proteomes" id="UP000594771">
    <property type="component" value="Chromosome"/>
</dbReference>
<dbReference type="GO" id="GO:0003723">
    <property type="term" value="F:RNA binding"/>
    <property type="evidence" value="ECO:0007669"/>
    <property type="project" value="UniProtKB-UniRule"/>
</dbReference>
<dbReference type="OrthoDB" id="9811381at2"/>
<dbReference type="NCBIfam" id="TIGR01951">
    <property type="entry name" value="nusB"/>
    <property type="match status" value="1"/>
</dbReference>
<dbReference type="Proteomes" id="UP001069145">
    <property type="component" value="Unassembled WGS sequence"/>
</dbReference>